<comment type="catalytic activity">
    <reaction evidence="2">
        <text>a 3'-end 2',3'-cyclophospho-ribonucleotide-RNA + H2O = a 3'-end 2'-phospho-ribonucleotide-RNA + H(+)</text>
        <dbReference type="Rhea" id="RHEA:11828"/>
        <dbReference type="Rhea" id="RHEA-COMP:10464"/>
        <dbReference type="Rhea" id="RHEA-COMP:17353"/>
        <dbReference type="ChEBI" id="CHEBI:15377"/>
        <dbReference type="ChEBI" id="CHEBI:15378"/>
        <dbReference type="ChEBI" id="CHEBI:83064"/>
        <dbReference type="ChEBI" id="CHEBI:173113"/>
        <dbReference type="EC" id="3.1.4.58"/>
    </reaction>
</comment>
<evidence type="ECO:0000313" key="3">
    <source>
        <dbReference type="EMBL" id="SCB93727.1"/>
    </source>
</evidence>
<keyword evidence="1 2" id="KW-0378">Hydrolase</keyword>
<dbReference type="GO" id="GO:0004113">
    <property type="term" value="F:2',3'-cyclic-nucleotide 3'-phosphodiesterase activity"/>
    <property type="evidence" value="ECO:0007669"/>
    <property type="project" value="InterPro"/>
</dbReference>
<feature type="active site" description="Proton donor" evidence="2">
    <location>
        <position position="43"/>
    </location>
</feature>
<dbReference type="SUPFAM" id="SSF55144">
    <property type="entry name" value="LigT-like"/>
    <property type="match status" value="1"/>
</dbReference>
<comment type="similarity">
    <text evidence="2">Belongs to the 2H phosphoesterase superfamily. ThpR family.</text>
</comment>
<organism evidence="3 4">
    <name type="scientific">[Bacillus] enclensis</name>
    <dbReference type="NCBI Taxonomy" id="1402860"/>
    <lineage>
        <taxon>Bacteria</taxon>
        <taxon>Bacillati</taxon>
        <taxon>Bacillota</taxon>
        <taxon>Bacilli</taxon>
        <taxon>Bacillales</taxon>
        <taxon>Bacillaceae</taxon>
        <taxon>Rossellomorea</taxon>
    </lineage>
</organism>
<dbReference type="HAMAP" id="MF_01940">
    <property type="entry name" value="RNA_CPDase"/>
    <property type="match status" value="1"/>
</dbReference>
<dbReference type="OrthoDB" id="9789350at2"/>
<name>A0A0V8HNH2_9BACI</name>
<accession>A0A0V8HNH2</accession>
<comment type="function">
    <text evidence="2">Hydrolyzes RNA 2',3'-cyclic phosphodiester to an RNA 2'-phosphomonoester.</text>
</comment>
<evidence type="ECO:0000256" key="1">
    <source>
        <dbReference type="ARBA" id="ARBA00022801"/>
    </source>
</evidence>
<dbReference type="RefSeq" id="WP_058297993.1">
    <property type="nucleotide sequence ID" value="NZ_FMAU01000001.1"/>
</dbReference>
<feature type="short sequence motif" description="HXTX 1" evidence="2">
    <location>
        <begin position="43"/>
        <end position="46"/>
    </location>
</feature>
<dbReference type="EC" id="3.1.4.58" evidence="2"/>
<gene>
    <name evidence="3" type="ORF">GA0061094_1525</name>
</gene>
<feature type="short sequence motif" description="HXTX 2" evidence="2">
    <location>
        <begin position="129"/>
        <end position="132"/>
    </location>
</feature>
<sequence length="188" mass="21808">MLKTHYFFACALPDEMKKEIERLTAPMKEEDSFKKYVHPEDYHITLAFLGDAAQENLDAAIDHVTESLHNLGSFPLSLKRFGTFGKSDEPRIFWMGVNPSSTLHQIREKVYEACEEAGFQLETRPFTPHVTVGRKWNKSTRFSKEWLSGFNPEETPGHLIKEIVLYRTHMDRTPKYEAVHTIHLNESP</sequence>
<dbReference type="PANTHER" id="PTHR35561">
    <property type="entry name" value="RNA 2',3'-CYCLIC PHOSPHODIESTERASE"/>
    <property type="match status" value="1"/>
</dbReference>
<dbReference type="InterPro" id="IPR004175">
    <property type="entry name" value="RNA_CPDase"/>
</dbReference>
<reference evidence="4" key="1">
    <citation type="submission" date="2016-08" db="EMBL/GenBank/DDBJ databases">
        <authorList>
            <person name="Varghese N."/>
            <person name="Submissions Spin"/>
        </authorList>
    </citation>
    <scope>NUCLEOTIDE SEQUENCE [LARGE SCALE GENOMIC DNA]</scope>
    <source>
        <strain evidence="4">SGD-1123</strain>
    </source>
</reference>
<keyword evidence="3" id="KW-0436">Ligase</keyword>
<dbReference type="NCBIfam" id="TIGR02258">
    <property type="entry name" value="2_5_ligase"/>
    <property type="match status" value="1"/>
</dbReference>
<dbReference type="AlphaFoldDB" id="A0A0V8HNH2"/>
<dbReference type="GO" id="GO:0016874">
    <property type="term" value="F:ligase activity"/>
    <property type="evidence" value="ECO:0007669"/>
    <property type="project" value="UniProtKB-KW"/>
</dbReference>
<dbReference type="InterPro" id="IPR009097">
    <property type="entry name" value="Cyclic_Pdiesterase"/>
</dbReference>
<proteinExistence type="inferred from homology"/>
<dbReference type="Proteomes" id="UP000181997">
    <property type="component" value="Unassembled WGS sequence"/>
</dbReference>
<dbReference type="GO" id="GO:0008664">
    <property type="term" value="F:RNA 2',3'-cyclic 3'-phosphodiesterase activity"/>
    <property type="evidence" value="ECO:0007669"/>
    <property type="project" value="UniProtKB-EC"/>
</dbReference>
<keyword evidence="4" id="KW-1185">Reference proteome</keyword>
<evidence type="ECO:0000256" key="2">
    <source>
        <dbReference type="HAMAP-Rule" id="MF_01940"/>
    </source>
</evidence>
<protein>
    <recommendedName>
        <fullName evidence="2">RNA 2',3'-cyclic phosphodiesterase</fullName>
        <shortName evidence="2">RNA 2',3'-CPDase</shortName>
        <ecNumber evidence="2">3.1.4.58</ecNumber>
    </recommendedName>
</protein>
<feature type="active site" description="Proton acceptor" evidence="2">
    <location>
        <position position="129"/>
    </location>
</feature>
<dbReference type="Gene3D" id="3.90.1140.10">
    <property type="entry name" value="Cyclic phosphodiesterase"/>
    <property type="match status" value="1"/>
</dbReference>
<dbReference type="PANTHER" id="PTHR35561:SF1">
    <property type="entry name" value="RNA 2',3'-CYCLIC PHOSPHODIESTERASE"/>
    <property type="match status" value="1"/>
</dbReference>
<evidence type="ECO:0000313" key="4">
    <source>
        <dbReference type="Proteomes" id="UP000181997"/>
    </source>
</evidence>
<dbReference type="Pfam" id="PF13563">
    <property type="entry name" value="2_5_RNA_ligase2"/>
    <property type="match status" value="1"/>
</dbReference>
<dbReference type="EMBL" id="FMAU01000001">
    <property type="protein sequence ID" value="SCB93727.1"/>
    <property type="molecule type" value="Genomic_DNA"/>
</dbReference>